<evidence type="ECO:0000259" key="2">
    <source>
        <dbReference type="Pfam" id="PF07715"/>
    </source>
</evidence>
<reference evidence="3 4" key="1">
    <citation type="journal article" date="2018" name="Nat. Biotechnol.">
        <title>A standardized bacterial taxonomy based on genome phylogeny substantially revises the tree of life.</title>
        <authorList>
            <person name="Parks D.H."/>
            <person name="Chuvochina M."/>
            <person name="Waite D.W."/>
            <person name="Rinke C."/>
            <person name="Skarshewski A."/>
            <person name="Chaumeil P.A."/>
            <person name="Hugenholtz P."/>
        </authorList>
    </citation>
    <scope>NUCLEOTIDE SEQUENCE [LARGE SCALE GENOMIC DNA]</scope>
    <source>
        <strain evidence="3">UBA10378</strain>
    </source>
</reference>
<organism evidence="3 4">
    <name type="scientific">Hyphomonas atlantica</name>
    <dbReference type="NCBI Taxonomy" id="1280948"/>
    <lineage>
        <taxon>Bacteria</taxon>
        <taxon>Pseudomonadati</taxon>
        <taxon>Pseudomonadota</taxon>
        <taxon>Alphaproteobacteria</taxon>
        <taxon>Hyphomonadales</taxon>
        <taxon>Hyphomonadaceae</taxon>
        <taxon>Hyphomonas</taxon>
    </lineage>
</organism>
<feature type="chain" id="PRO_5016670157" evidence="1">
    <location>
        <begin position="22"/>
        <end position="521"/>
    </location>
</feature>
<feature type="non-terminal residue" evidence="3">
    <location>
        <position position="521"/>
    </location>
</feature>
<dbReference type="SUPFAM" id="SSF49452">
    <property type="entry name" value="Starch-binding domain-like"/>
    <property type="match status" value="1"/>
</dbReference>
<sequence length="521" mass="57162">MTKTSRKLFMLGAATAVLAQAAGADVLTGTVTDATGEAGLQGALVTIEELGRTTSADRFGTYRFANIPAGDYTLSVSYVGADTVTDSVTVSGDTDFSIRLGGDVRYLDNILVVGSSAAQAGAINQQRASDALISVIDSDGLGNFPDTTVADSLARVAGLSIENDQGEGRYVSIRGINTDLISATINGVRTPSPEDRRGVLLDGVPSDLLDGIEVQKSLTPDVDADTIGGVINLKTISAFDRDGQFVRAKVEGSYNEIAEELSPKATLTYSNVFGDKLGIAASVNFQSLAIEAHNNEVGEWEFDDDLGAYYPNDDYEMRWYDLTRERLGLVFNVDYRATENTELYLRTLFNQYKDDEVRNKFEFRDLAEEGVSVDGNNYNFNFAEVDAEVRQREEERKIQTYALGGQTIAGAWTVDYEVSYAYAEEDDSNNHDVAFRSDDMDGDAIIVWDNSTPEKPRLTGAGVDFVYDPSTYEMDAFEQEFTVNEDTEWAYKLDLENESSIGSTPVTWKMGVKVRDREKVR</sequence>
<gene>
    <name evidence="3" type="ORF">DD728_03995</name>
</gene>
<evidence type="ECO:0000313" key="4">
    <source>
        <dbReference type="Proteomes" id="UP000263957"/>
    </source>
</evidence>
<dbReference type="Pfam" id="PF07715">
    <property type="entry name" value="Plug"/>
    <property type="match status" value="1"/>
</dbReference>
<proteinExistence type="predicted"/>
<dbReference type="Gene3D" id="2.170.130.10">
    <property type="entry name" value="TonB-dependent receptor, plug domain"/>
    <property type="match status" value="1"/>
</dbReference>
<dbReference type="EMBL" id="DOGS01000083">
    <property type="protein sequence ID" value="HBQ48040.1"/>
    <property type="molecule type" value="Genomic_DNA"/>
</dbReference>
<dbReference type="PANTHER" id="PTHR40980:SF4">
    <property type="entry name" value="TONB-DEPENDENT RECEPTOR-LIKE BETA-BARREL DOMAIN-CONTAINING PROTEIN"/>
    <property type="match status" value="1"/>
</dbReference>
<dbReference type="GO" id="GO:0030246">
    <property type="term" value="F:carbohydrate binding"/>
    <property type="evidence" value="ECO:0007669"/>
    <property type="project" value="InterPro"/>
</dbReference>
<dbReference type="AlphaFoldDB" id="A0A356W370"/>
<name>A0A356W370_9PROT</name>
<dbReference type="Proteomes" id="UP000263957">
    <property type="component" value="Unassembled WGS sequence"/>
</dbReference>
<evidence type="ECO:0000313" key="3">
    <source>
        <dbReference type="EMBL" id="HBQ48040.1"/>
    </source>
</evidence>
<evidence type="ECO:0000256" key="1">
    <source>
        <dbReference type="SAM" id="SignalP"/>
    </source>
</evidence>
<dbReference type="Pfam" id="PF13715">
    <property type="entry name" value="CarbopepD_reg_2"/>
    <property type="match status" value="1"/>
</dbReference>
<feature type="signal peptide" evidence="1">
    <location>
        <begin position="1"/>
        <end position="21"/>
    </location>
</feature>
<dbReference type="Gene3D" id="2.60.40.1120">
    <property type="entry name" value="Carboxypeptidase-like, regulatory domain"/>
    <property type="match status" value="1"/>
</dbReference>
<comment type="caution">
    <text evidence="3">The sequence shown here is derived from an EMBL/GenBank/DDBJ whole genome shotgun (WGS) entry which is preliminary data.</text>
</comment>
<keyword evidence="3" id="KW-0675">Receptor</keyword>
<dbReference type="PANTHER" id="PTHR40980">
    <property type="entry name" value="PLUG DOMAIN-CONTAINING PROTEIN"/>
    <property type="match status" value="1"/>
</dbReference>
<protein>
    <submittedName>
        <fullName evidence="3">TonB-dependent receptor</fullName>
    </submittedName>
</protein>
<dbReference type="InterPro" id="IPR037066">
    <property type="entry name" value="Plug_dom_sf"/>
</dbReference>
<accession>A0A356W370</accession>
<dbReference type="SUPFAM" id="SSF56935">
    <property type="entry name" value="Porins"/>
    <property type="match status" value="1"/>
</dbReference>
<feature type="domain" description="TonB-dependent receptor plug" evidence="2">
    <location>
        <begin position="127"/>
        <end position="230"/>
    </location>
</feature>
<keyword evidence="1" id="KW-0732">Signal</keyword>
<dbReference type="InterPro" id="IPR012910">
    <property type="entry name" value="Plug_dom"/>
</dbReference>
<dbReference type="InterPro" id="IPR013784">
    <property type="entry name" value="Carb-bd-like_fold"/>
</dbReference>